<evidence type="ECO:0000256" key="1">
    <source>
        <dbReference type="ARBA" id="ARBA00012513"/>
    </source>
</evidence>
<organism evidence="11 12">
    <name type="scientific">Leucosporidium creatinivorum</name>
    <dbReference type="NCBI Taxonomy" id="106004"/>
    <lineage>
        <taxon>Eukaryota</taxon>
        <taxon>Fungi</taxon>
        <taxon>Dikarya</taxon>
        <taxon>Basidiomycota</taxon>
        <taxon>Pucciniomycotina</taxon>
        <taxon>Microbotryomycetes</taxon>
        <taxon>Leucosporidiales</taxon>
        <taxon>Leucosporidium</taxon>
    </lineage>
</organism>
<feature type="compositionally biased region" description="Basic residues" evidence="9">
    <location>
        <begin position="123"/>
        <end position="139"/>
    </location>
</feature>
<evidence type="ECO:0000256" key="7">
    <source>
        <dbReference type="ARBA" id="ARBA00047899"/>
    </source>
</evidence>
<dbReference type="GO" id="GO:0035556">
    <property type="term" value="P:intracellular signal transduction"/>
    <property type="evidence" value="ECO:0007669"/>
    <property type="project" value="TreeGrafter"/>
</dbReference>
<keyword evidence="2" id="KW-0723">Serine/threonine-protein kinase</keyword>
<feature type="region of interest" description="Disordered" evidence="9">
    <location>
        <begin position="562"/>
        <end position="582"/>
    </location>
</feature>
<gene>
    <name evidence="11" type="ORF">BCR35DRAFT_160117</name>
</gene>
<evidence type="ECO:0000256" key="5">
    <source>
        <dbReference type="ARBA" id="ARBA00022777"/>
    </source>
</evidence>
<feature type="region of interest" description="Disordered" evidence="9">
    <location>
        <begin position="682"/>
        <end position="745"/>
    </location>
</feature>
<evidence type="ECO:0000256" key="2">
    <source>
        <dbReference type="ARBA" id="ARBA00022527"/>
    </source>
</evidence>
<dbReference type="InterPro" id="IPR024604">
    <property type="entry name" value="GSG2_C"/>
</dbReference>
<name>A0A1Y2EMF1_9BASI</name>
<dbReference type="AlphaFoldDB" id="A0A1Y2EMF1"/>
<dbReference type="Proteomes" id="UP000193467">
    <property type="component" value="Unassembled WGS sequence"/>
</dbReference>
<evidence type="ECO:0000256" key="8">
    <source>
        <dbReference type="ARBA" id="ARBA00048679"/>
    </source>
</evidence>
<feature type="compositionally biased region" description="Polar residues" evidence="9">
    <location>
        <begin position="33"/>
        <end position="47"/>
    </location>
</feature>
<reference evidence="11" key="1">
    <citation type="submission" date="2016-07" db="EMBL/GenBank/DDBJ databases">
        <title>Pervasive Adenine N6-methylation of Active Genes in Fungi.</title>
        <authorList>
            <consortium name="DOE Joint Genome Institute"/>
            <person name="Mondo S.J."/>
            <person name="Dannebaum R.O."/>
            <person name="Kuo R.C."/>
            <person name="Labutti K."/>
            <person name="Haridas S."/>
            <person name="Kuo A."/>
            <person name="Salamov A."/>
            <person name="Ahrendt S.R."/>
            <person name="Lipzen A."/>
            <person name="Sullivan W."/>
            <person name="Andreopoulos W.B."/>
            <person name="Clum A."/>
            <person name="Lindquist E."/>
            <person name="Daum C."/>
            <person name="Ramamoorthy G.K."/>
            <person name="Gryganskyi A."/>
            <person name="Culley D."/>
            <person name="Magnuson J.K."/>
            <person name="James T.Y."/>
            <person name="O'Malley M.A."/>
            <person name="Stajich J.E."/>
            <person name="Spatafora J.W."/>
            <person name="Visel A."/>
            <person name="Grigoriev I.V."/>
        </authorList>
    </citation>
    <scope>NUCLEOTIDE SEQUENCE [LARGE SCALE GENOMIC DNA]</scope>
    <source>
        <strain evidence="11">62-1032</strain>
    </source>
</reference>
<comment type="catalytic activity">
    <reaction evidence="8">
        <text>L-seryl-[protein] + ATP = O-phospho-L-seryl-[protein] + ADP + H(+)</text>
        <dbReference type="Rhea" id="RHEA:17989"/>
        <dbReference type="Rhea" id="RHEA-COMP:9863"/>
        <dbReference type="Rhea" id="RHEA-COMP:11604"/>
        <dbReference type="ChEBI" id="CHEBI:15378"/>
        <dbReference type="ChEBI" id="CHEBI:29999"/>
        <dbReference type="ChEBI" id="CHEBI:30616"/>
        <dbReference type="ChEBI" id="CHEBI:83421"/>
        <dbReference type="ChEBI" id="CHEBI:456216"/>
        <dbReference type="EC" id="2.7.11.1"/>
    </reaction>
</comment>
<proteinExistence type="predicted"/>
<dbReference type="GO" id="GO:0005524">
    <property type="term" value="F:ATP binding"/>
    <property type="evidence" value="ECO:0007669"/>
    <property type="project" value="UniProtKB-KW"/>
</dbReference>
<dbReference type="Gene3D" id="1.10.510.10">
    <property type="entry name" value="Transferase(Phosphotransferase) domain 1"/>
    <property type="match status" value="1"/>
</dbReference>
<evidence type="ECO:0000256" key="6">
    <source>
        <dbReference type="ARBA" id="ARBA00022840"/>
    </source>
</evidence>
<sequence length="763" mass="83388">MSFLGASTKTYRSYGKRKNNTTNKGAYALWDSSPETANRTNILPNSTAPSAPRRSLNSPSSSSSISISSDEDSPPPKPARTQALAATKPALVARKKAAGAANDKENNSSPFEGSPRRPVFSKAKSRMVLHSPVKARRVKKVQESSAEDESDAPKPSAPTQRVPLKPRFLGVEILVPAKKPSPLRAEVQQPEPKVEEDSEDESKPPVVRPSRRRKKMARGQESSEEAESPLEVVVEAPVKSARSSIRSSQSRASVDSQTVEEPVRLSLRSRARKAAAEDVEEEDELEESSGLTLEDPEEEEEDQLASDDDDELESDAEKDRLSSIAPSSHDFPSLLDPLLTATNQSHPLDFTSFITSPPSPFSPPTSISRAASRWTKIGEASYSEVFEREGIVVKIIPVAGKEVRPEEDEVGEEQDVPYSSDWASVEREIEISQLVGGEESAVEGFVGFKGAFIVQGSYPTTLITQWDAYKSSQTPYSDDQIRPDVLPADQVYAVVCLSHAGSDLEGYKLRSWTEAASVLWQVATICAEAEERLEFEHRDLHWGNVLVKPLAASSLPSALASLSLSTPPRKSKSSTSTSTTLTTTSLAPLSSGVQVTLIDFTLSRARVPGGEEDEGDRIVFDGFEDDCVFEGEGDHQFDVYRAMRRHVEENSEMEGGWEGFHPLTNVMWLHYLSLKLLHSKKLKPPPAAPSPTAFPSCPSVSSSPFKSRPSTRRASALPPSRSTALTLETGKRKARTLPAKLADEARAKREREAWKMLKVVEGG</sequence>
<dbReference type="Gene3D" id="3.30.200.20">
    <property type="entry name" value="Phosphorylase Kinase, domain 1"/>
    <property type="match status" value="1"/>
</dbReference>
<comment type="catalytic activity">
    <reaction evidence="7">
        <text>L-threonyl-[protein] + ATP = O-phospho-L-threonyl-[protein] + ADP + H(+)</text>
        <dbReference type="Rhea" id="RHEA:46608"/>
        <dbReference type="Rhea" id="RHEA-COMP:11060"/>
        <dbReference type="Rhea" id="RHEA-COMP:11605"/>
        <dbReference type="ChEBI" id="CHEBI:15378"/>
        <dbReference type="ChEBI" id="CHEBI:30013"/>
        <dbReference type="ChEBI" id="CHEBI:30616"/>
        <dbReference type="ChEBI" id="CHEBI:61977"/>
        <dbReference type="ChEBI" id="CHEBI:456216"/>
        <dbReference type="EC" id="2.7.11.1"/>
    </reaction>
</comment>
<dbReference type="SMART" id="SM01331">
    <property type="entry name" value="DUF3635"/>
    <property type="match status" value="1"/>
</dbReference>
<feature type="compositionally biased region" description="Acidic residues" evidence="9">
    <location>
        <begin position="294"/>
        <end position="314"/>
    </location>
</feature>
<dbReference type="Pfam" id="PF12330">
    <property type="entry name" value="Haspin_kinase"/>
    <property type="match status" value="1"/>
</dbReference>
<feature type="region of interest" description="Disordered" evidence="9">
    <location>
        <begin position="1"/>
        <end position="336"/>
    </location>
</feature>
<protein>
    <recommendedName>
        <fullName evidence="1">non-specific serine/threonine protein kinase</fullName>
        <ecNumber evidence="1">2.7.11.1</ecNumber>
    </recommendedName>
</protein>
<keyword evidence="12" id="KW-1185">Reference proteome</keyword>
<dbReference type="EMBL" id="MCGR01000050">
    <property type="protein sequence ID" value="ORY72718.1"/>
    <property type="molecule type" value="Genomic_DNA"/>
</dbReference>
<feature type="domain" description="Serine/threonine-protein kinase haspin C-terminal" evidence="10">
    <location>
        <begin position="626"/>
        <end position="726"/>
    </location>
</feature>
<feature type="compositionally biased region" description="Polar residues" evidence="9">
    <location>
        <begin position="1"/>
        <end position="11"/>
    </location>
</feature>
<feature type="compositionally biased region" description="Low complexity" evidence="9">
    <location>
        <begin position="240"/>
        <end position="253"/>
    </location>
</feature>
<dbReference type="PANTHER" id="PTHR24419">
    <property type="entry name" value="INTERLEUKIN-1 RECEPTOR-ASSOCIATED KINASE"/>
    <property type="match status" value="1"/>
</dbReference>
<evidence type="ECO:0000313" key="12">
    <source>
        <dbReference type="Proteomes" id="UP000193467"/>
    </source>
</evidence>
<evidence type="ECO:0000256" key="9">
    <source>
        <dbReference type="SAM" id="MobiDB-lite"/>
    </source>
</evidence>
<dbReference type="OrthoDB" id="2536336at2759"/>
<dbReference type="GO" id="GO:0000278">
    <property type="term" value="P:mitotic cell cycle"/>
    <property type="evidence" value="ECO:0007669"/>
    <property type="project" value="TreeGrafter"/>
</dbReference>
<accession>A0A1Y2EMF1</accession>
<dbReference type="GO" id="GO:0005634">
    <property type="term" value="C:nucleus"/>
    <property type="evidence" value="ECO:0007669"/>
    <property type="project" value="TreeGrafter"/>
</dbReference>
<feature type="compositionally biased region" description="Low complexity" evidence="9">
    <location>
        <begin position="690"/>
        <end position="708"/>
    </location>
</feature>
<dbReference type="EC" id="2.7.11.1" evidence="1"/>
<dbReference type="InParanoid" id="A0A1Y2EMF1"/>
<dbReference type="GO" id="GO:0072354">
    <property type="term" value="F:histone H3T3 kinase activity"/>
    <property type="evidence" value="ECO:0007669"/>
    <property type="project" value="TreeGrafter"/>
</dbReference>
<keyword evidence="4" id="KW-0547">Nucleotide-binding</keyword>
<keyword evidence="6" id="KW-0067">ATP-binding</keyword>
<keyword evidence="3" id="KW-0808">Transferase</keyword>
<dbReference type="STRING" id="106004.A0A1Y2EMF1"/>
<evidence type="ECO:0000256" key="4">
    <source>
        <dbReference type="ARBA" id="ARBA00022741"/>
    </source>
</evidence>
<feature type="compositionally biased region" description="Acidic residues" evidence="9">
    <location>
        <begin position="277"/>
        <end position="287"/>
    </location>
</feature>
<feature type="compositionally biased region" description="Low complexity" evidence="9">
    <location>
        <begin position="48"/>
        <end position="68"/>
    </location>
</feature>
<comment type="caution">
    <text evidence="11">The sequence shown here is derived from an EMBL/GenBank/DDBJ whole genome shotgun (WGS) entry which is preliminary data.</text>
</comment>
<evidence type="ECO:0000259" key="10">
    <source>
        <dbReference type="SMART" id="SM01331"/>
    </source>
</evidence>
<evidence type="ECO:0000313" key="11">
    <source>
        <dbReference type="EMBL" id="ORY72718.1"/>
    </source>
</evidence>
<dbReference type="PANTHER" id="PTHR24419:SF18">
    <property type="entry name" value="SERINE_THREONINE-PROTEIN KINASE HASPIN"/>
    <property type="match status" value="1"/>
</dbReference>
<dbReference type="GO" id="GO:0005737">
    <property type="term" value="C:cytoplasm"/>
    <property type="evidence" value="ECO:0007669"/>
    <property type="project" value="TreeGrafter"/>
</dbReference>
<keyword evidence="5" id="KW-0418">Kinase</keyword>
<evidence type="ECO:0000256" key="3">
    <source>
        <dbReference type="ARBA" id="ARBA00022679"/>
    </source>
</evidence>